<evidence type="ECO:0000256" key="7">
    <source>
        <dbReference type="ARBA" id="ARBA00023264"/>
    </source>
</evidence>
<dbReference type="PIRSF" id="PIRSF002465">
    <property type="entry name" value="Phsphlp_syn_PlsX"/>
    <property type="match status" value="1"/>
</dbReference>
<keyword evidence="11" id="KW-0012">Acyltransferase</keyword>
<name>A0A081NA29_9GAMM</name>
<dbReference type="GO" id="GO:0006633">
    <property type="term" value="P:fatty acid biosynthetic process"/>
    <property type="evidence" value="ECO:0007669"/>
    <property type="project" value="UniProtKB-UniRule"/>
</dbReference>
<dbReference type="Gene3D" id="3.40.718.10">
    <property type="entry name" value="Isopropylmalate Dehydrogenase"/>
    <property type="match status" value="1"/>
</dbReference>
<evidence type="ECO:0000256" key="9">
    <source>
        <dbReference type="ARBA" id="ARBA00046608"/>
    </source>
</evidence>
<keyword evidence="7 10" id="KW-1208">Phospholipid metabolism</keyword>
<reference evidence="11 12" key="1">
    <citation type="submission" date="2014-06" db="EMBL/GenBank/DDBJ databases">
        <title>Whole Genome Sequences of Three Symbiotic Endozoicomonas Bacteria.</title>
        <authorList>
            <person name="Neave M.J."/>
            <person name="Apprill A."/>
            <person name="Voolstra C.R."/>
        </authorList>
    </citation>
    <scope>NUCLEOTIDE SEQUENCE [LARGE SCALE GENOMIC DNA]</scope>
    <source>
        <strain evidence="11 12">LMG 24815</strain>
    </source>
</reference>
<dbReference type="InterPro" id="IPR012281">
    <property type="entry name" value="Phospholipid_synth_PlsX-like"/>
</dbReference>
<evidence type="ECO:0000256" key="1">
    <source>
        <dbReference type="ARBA" id="ARBA00001232"/>
    </source>
</evidence>
<comment type="similarity">
    <text evidence="10">Belongs to the PlsX family.</text>
</comment>
<dbReference type="AlphaFoldDB" id="A0A081NA29"/>
<dbReference type="RefSeq" id="WP_034872520.1">
    <property type="nucleotide sequence ID" value="NZ_JOKG01000001.1"/>
</dbReference>
<dbReference type="GO" id="GO:0043811">
    <property type="term" value="F:phosphate:acyl-[acyl carrier protein] acyltransferase activity"/>
    <property type="evidence" value="ECO:0007669"/>
    <property type="project" value="UniProtKB-UniRule"/>
</dbReference>
<sequence length="334" mass="36099">MRVALDIMSGDESPRSRIRAALKALNAFSELELLLVGDSDLLQSYLNDAGQFDRNRLSLVHADATVAMDEKPSFALRTKRHSSMWQALECVSDRRADACVSAGNTGALMAMGRFVLKTFAGVDRPAIAASVPSRNGSTLLLDVGANVDCTSMQLFQFAIMGSQLAGAVHGIERPRIGLLNVGTEEIKGNERVRIAHQLLNEYRQLNYIGYIEGHDIFSDRVDVVVCDGFAGNIALKTGEGVASLIADTLTEMFSRNLVTQGLAVLLSPILKEFNRKVDPELHNGASLLGLQGTVIKSHGGADEKGFYRAICQAVREAGKDVPARLAADVEKMLL</sequence>
<dbReference type="Pfam" id="PF02504">
    <property type="entry name" value="FA_synthesis"/>
    <property type="match status" value="1"/>
</dbReference>
<keyword evidence="3 10" id="KW-0444">Lipid biosynthesis</keyword>
<evidence type="ECO:0000256" key="10">
    <source>
        <dbReference type="HAMAP-Rule" id="MF_00019"/>
    </source>
</evidence>
<accession>A0A081NA29</accession>
<evidence type="ECO:0000256" key="6">
    <source>
        <dbReference type="ARBA" id="ARBA00023209"/>
    </source>
</evidence>
<dbReference type="eggNOG" id="COG0416">
    <property type="taxonomic scope" value="Bacteria"/>
</dbReference>
<dbReference type="GO" id="GO:0008654">
    <property type="term" value="P:phospholipid biosynthetic process"/>
    <property type="evidence" value="ECO:0007669"/>
    <property type="project" value="UniProtKB-KW"/>
</dbReference>
<comment type="subcellular location">
    <subcellularLocation>
        <location evidence="10">Cytoplasm</location>
    </subcellularLocation>
    <text evidence="10">Associated with the membrane possibly through PlsY.</text>
</comment>
<keyword evidence="4 10" id="KW-0808">Transferase</keyword>
<evidence type="ECO:0000313" key="12">
    <source>
        <dbReference type="Proteomes" id="UP000028006"/>
    </source>
</evidence>
<dbReference type="InterPro" id="IPR003664">
    <property type="entry name" value="FA_synthesis"/>
</dbReference>
<comment type="caution">
    <text evidence="11">The sequence shown here is derived from an EMBL/GenBank/DDBJ whole genome shotgun (WGS) entry which is preliminary data.</text>
</comment>
<evidence type="ECO:0000256" key="5">
    <source>
        <dbReference type="ARBA" id="ARBA00023098"/>
    </source>
</evidence>
<keyword evidence="12" id="KW-1185">Reference proteome</keyword>
<evidence type="ECO:0000256" key="8">
    <source>
        <dbReference type="ARBA" id="ARBA00024069"/>
    </source>
</evidence>
<dbReference type="GO" id="GO:0005737">
    <property type="term" value="C:cytoplasm"/>
    <property type="evidence" value="ECO:0007669"/>
    <property type="project" value="UniProtKB-SubCell"/>
</dbReference>
<dbReference type="HAMAP" id="MF_00019">
    <property type="entry name" value="PlsX"/>
    <property type="match status" value="1"/>
</dbReference>
<evidence type="ECO:0000256" key="3">
    <source>
        <dbReference type="ARBA" id="ARBA00022516"/>
    </source>
</evidence>
<dbReference type="EC" id="2.3.1.274" evidence="8 10"/>
<proteinExistence type="inferred from homology"/>
<keyword evidence="5 10" id="KW-0443">Lipid metabolism</keyword>
<organism evidence="11 12">
    <name type="scientific">Endozoicomonas montiporae</name>
    <dbReference type="NCBI Taxonomy" id="1027273"/>
    <lineage>
        <taxon>Bacteria</taxon>
        <taxon>Pseudomonadati</taxon>
        <taxon>Pseudomonadota</taxon>
        <taxon>Gammaproteobacteria</taxon>
        <taxon>Oceanospirillales</taxon>
        <taxon>Endozoicomonadaceae</taxon>
        <taxon>Endozoicomonas</taxon>
    </lineage>
</organism>
<dbReference type="PANTHER" id="PTHR30100">
    <property type="entry name" value="FATTY ACID/PHOSPHOLIPID SYNTHESIS PROTEIN PLSX"/>
    <property type="match status" value="1"/>
</dbReference>
<dbReference type="PANTHER" id="PTHR30100:SF1">
    <property type="entry name" value="PHOSPHATE ACYLTRANSFERASE"/>
    <property type="match status" value="1"/>
</dbReference>
<comment type="pathway">
    <text evidence="10">Lipid metabolism; phospholipid metabolism.</text>
</comment>
<dbReference type="NCBIfam" id="TIGR00182">
    <property type="entry name" value="plsX"/>
    <property type="match status" value="1"/>
</dbReference>
<evidence type="ECO:0000256" key="2">
    <source>
        <dbReference type="ARBA" id="ARBA00022490"/>
    </source>
</evidence>
<dbReference type="EMBL" id="JOKG01000001">
    <property type="protein sequence ID" value="KEQ15302.1"/>
    <property type="molecule type" value="Genomic_DNA"/>
</dbReference>
<gene>
    <name evidence="10" type="primary">plsX</name>
    <name evidence="11" type="ORF">GZ77_01185</name>
</gene>
<protein>
    <recommendedName>
        <fullName evidence="8 10">Phosphate acyltransferase</fullName>
        <ecNumber evidence="8 10">2.3.1.274</ecNumber>
    </recommendedName>
    <alternativeName>
        <fullName evidence="10">Acyl-ACP phosphotransacylase</fullName>
    </alternativeName>
    <alternativeName>
        <fullName evidence="10">Acyl-[acyl-carrier-protein]--phosphate acyltransferase</fullName>
    </alternativeName>
    <alternativeName>
        <fullName evidence="10">Phosphate-acyl-ACP acyltransferase</fullName>
    </alternativeName>
</protein>
<evidence type="ECO:0000256" key="4">
    <source>
        <dbReference type="ARBA" id="ARBA00022679"/>
    </source>
</evidence>
<dbReference type="SUPFAM" id="SSF53659">
    <property type="entry name" value="Isocitrate/Isopropylmalate dehydrogenase-like"/>
    <property type="match status" value="1"/>
</dbReference>
<keyword evidence="6 10" id="KW-0594">Phospholipid biosynthesis</keyword>
<evidence type="ECO:0000313" key="11">
    <source>
        <dbReference type="EMBL" id="KEQ15302.1"/>
    </source>
</evidence>
<dbReference type="UniPathway" id="UPA00085"/>
<comment type="subunit">
    <text evidence="9 10">Homodimer. Probably interacts with PlsY.</text>
</comment>
<comment type="function">
    <text evidence="10">Catalyzes the reversible formation of acyl-phosphate (acyl-PO(4)) from acyl-[acyl-carrier-protein] (acyl-ACP). This enzyme utilizes acyl-ACP as fatty acyl donor, but not acyl-CoA.</text>
</comment>
<comment type="catalytic activity">
    <reaction evidence="1 10">
        <text>a fatty acyl-[ACP] + phosphate = an acyl phosphate + holo-[ACP]</text>
        <dbReference type="Rhea" id="RHEA:42292"/>
        <dbReference type="Rhea" id="RHEA-COMP:9685"/>
        <dbReference type="Rhea" id="RHEA-COMP:14125"/>
        <dbReference type="ChEBI" id="CHEBI:43474"/>
        <dbReference type="ChEBI" id="CHEBI:59918"/>
        <dbReference type="ChEBI" id="CHEBI:64479"/>
        <dbReference type="ChEBI" id="CHEBI:138651"/>
        <dbReference type="EC" id="2.3.1.274"/>
    </reaction>
</comment>
<dbReference type="Proteomes" id="UP000028006">
    <property type="component" value="Unassembled WGS sequence"/>
</dbReference>
<keyword evidence="2 10" id="KW-0963">Cytoplasm</keyword>